<reference evidence="2 3" key="1">
    <citation type="submission" date="2019-07" db="EMBL/GenBank/DDBJ databases">
        <title>Draft genome assembly of a fouling barnacle, Amphibalanus amphitrite (Darwin, 1854): The first reference genome for Thecostraca.</title>
        <authorList>
            <person name="Kim W."/>
        </authorList>
    </citation>
    <scope>NUCLEOTIDE SEQUENCE [LARGE SCALE GENOMIC DNA]</scope>
    <source>
        <strain evidence="2">SNU_AA5</strain>
        <tissue evidence="2">Soma without cirri and trophi</tissue>
    </source>
</reference>
<feature type="compositionally biased region" description="Polar residues" evidence="1">
    <location>
        <begin position="356"/>
        <end position="373"/>
    </location>
</feature>
<feature type="region of interest" description="Disordered" evidence="1">
    <location>
        <begin position="352"/>
        <end position="374"/>
    </location>
</feature>
<evidence type="ECO:0000313" key="2">
    <source>
        <dbReference type="EMBL" id="KAF0312814.1"/>
    </source>
</evidence>
<protein>
    <submittedName>
        <fullName evidence="2">Circumsporozoite protein</fullName>
    </submittedName>
</protein>
<dbReference type="Proteomes" id="UP000440578">
    <property type="component" value="Unassembled WGS sequence"/>
</dbReference>
<accession>A0A6A4X9Z8</accession>
<feature type="compositionally biased region" description="Acidic residues" evidence="1">
    <location>
        <begin position="261"/>
        <end position="276"/>
    </location>
</feature>
<name>A0A6A4X9Z8_AMPAM</name>
<evidence type="ECO:0000256" key="1">
    <source>
        <dbReference type="SAM" id="MobiDB-lite"/>
    </source>
</evidence>
<proteinExistence type="predicted"/>
<feature type="region of interest" description="Disordered" evidence="1">
    <location>
        <begin position="143"/>
        <end position="289"/>
    </location>
</feature>
<comment type="caution">
    <text evidence="2">The sequence shown here is derived from an EMBL/GenBank/DDBJ whole genome shotgun (WGS) entry which is preliminary data.</text>
</comment>
<organism evidence="2 3">
    <name type="scientific">Amphibalanus amphitrite</name>
    <name type="common">Striped barnacle</name>
    <name type="synonym">Balanus amphitrite</name>
    <dbReference type="NCBI Taxonomy" id="1232801"/>
    <lineage>
        <taxon>Eukaryota</taxon>
        <taxon>Metazoa</taxon>
        <taxon>Ecdysozoa</taxon>
        <taxon>Arthropoda</taxon>
        <taxon>Crustacea</taxon>
        <taxon>Multicrustacea</taxon>
        <taxon>Cirripedia</taxon>
        <taxon>Thoracica</taxon>
        <taxon>Thoracicalcarea</taxon>
        <taxon>Balanomorpha</taxon>
        <taxon>Balanoidea</taxon>
        <taxon>Balanidae</taxon>
        <taxon>Amphibalaninae</taxon>
        <taxon>Amphibalanus</taxon>
    </lineage>
</organism>
<sequence length="555" mass="59945">MFALFWQKRLVCQHYARQKPGKTCKASPRDTGCPVTLDIRVRKVTFQKNAKSRSKKPDAGYALQVKARGQHNHPLETATVLKFRRVSDRTRERIIDLFRHHHSPATALRTLKLQLQAEHGERYPLIAADRGILPDTNYFYNVDQQPSVGSVDQQPSAGSVDQQPSAGSVDQQPSAGSVDQQPSAGSVDQQPSAGSVDQQPSAVNQQLSADSVNQQPSVGSVDQQPSAGSVVNQQPSAGSVDQQPSAVPDDGDDTAYHDGDDTACDDGEMEETDGDLEPSASPSGPDDHLQTMRDEIKARLDSFTRRVLKSAVTSDEVEDWHRAVVAFDTKFSKMSKAARKLAFYNFGASPGGGRSGTRTAGKPTSTARRTSATVEPECVPAGQWAAVNTSTPAQRVVAEPQSLSTVWIQIADFETDDTSGDALSITSDLCVCCRWSSNRGVGPTIDSRSAVAGARRAGWPLRQQGDLLVTEAPGGYPLLLRDQDAPAGHGPVRRWSLACSDLERSVALWRGASPAGHDPVRRWSLACSDLERSVAHWRSAPPAGHCSRSVATRRD</sequence>
<dbReference type="PANTHER" id="PTHR35385:SF2">
    <property type="entry name" value="PROTEIN B, PUTATIVE-RELATED"/>
    <property type="match status" value="1"/>
</dbReference>
<dbReference type="PANTHER" id="PTHR35385">
    <property type="entry name" value="PROTEIN B, PUTATIVE-RELATED-RELATED"/>
    <property type="match status" value="1"/>
</dbReference>
<gene>
    <name evidence="2" type="primary">CSP</name>
    <name evidence="2" type="ORF">FJT64_016527</name>
</gene>
<dbReference type="EMBL" id="VIIS01000135">
    <property type="protein sequence ID" value="KAF0312814.1"/>
    <property type="molecule type" value="Genomic_DNA"/>
</dbReference>
<evidence type="ECO:0000313" key="3">
    <source>
        <dbReference type="Proteomes" id="UP000440578"/>
    </source>
</evidence>
<dbReference type="OrthoDB" id="1545884at2759"/>
<keyword evidence="3" id="KW-1185">Reference proteome</keyword>
<feature type="compositionally biased region" description="Polar residues" evidence="1">
    <location>
        <begin position="143"/>
        <end position="245"/>
    </location>
</feature>
<dbReference type="AlphaFoldDB" id="A0A6A4X9Z8"/>